<evidence type="ECO:0000313" key="3">
    <source>
        <dbReference type="EMBL" id="KTC92273.1"/>
    </source>
</evidence>
<reference evidence="3 5" key="1">
    <citation type="submission" date="2015-11" db="EMBL/GenBank/DDBJ databases">
        <title>Genomic analysis of 38 Legionella species identifies large and diverse effector repertoires.</title>
        <authorList>
            <person name="Burstein D."/>
            <person name="Amaro F."/>
            <person name="Zusman T."/>
            <person name="Lifshitz Z."/>
            <person name="Cohen O."/>
            <person name="Gilbert J.A."/>
            <person name="Pupko T."/>
            <person name="Shuman H.A."/>
            <person name="Segal G."/>
        </authorList>
    </citation>
    <scope>NUCLEOTIDE SEQUENCE [LARGE SCALE GENOMIC DNA]</scope>
    <source>
        <strain evidence="3 5">CDC#72-OH-14</strain>
    </source>
</reference>
<keyword evidence="2" id="KW-0472">Membrane</keyword>
<dbReference type="EMBL" id="LNXX01000007">
    <property type="protein sequence ID" value="KTC92273.1"/>
    <property type="molecule type" value="Genomic_DNA"/>
</dbReference>
<dbReference type="AlphaFoldDB" id="A0A378INS2"/>
<evidence type="ECO:0000313" key="5">
    <source>
        <dbReference type="Proteomes" id="UP000054854"/>
    </source>
</evidence>
<evidence type="ECO:0000256" key="1">
    <source>
        <dbReference type="SAM" id="MobiDB-lite"/>
    </source>
</evidence>
<feature type="transmembrane region" description="Helical" evidence="2">
    <location>
        <begin position="80"/>
        <end position="100"/>
    </location>
</feature>
<name>A0A378INS2_9GAMM</name>
<evidence type="ECO:0000313" key="6">
    <source>
        <dbReference type="Proteomes" id="UP000255316"/>
    </source>
</evidence>
<protein>
    <submittedName>
        <fullName evidence="4">Transmembrane protein</fullName>
    </submittedName>
</protein>
<dbReference type="RefSeq" id="WP_058464238.1">
    <property type="nucleotide sequence ID" value="NZ_CAAAHQ010000006.1"/>
</dbReference>
<gene>
    <name evidence="3" type="ORF">Lcin_1052</name>
    <name evidence="4" type="ORF">NCTC12438_03484</name>
</gene>
<sequence>MPIHDSKQNKNINKVTSPPALGSPVIQEIYPQELILEIPKPKESFIKKHKRAIMAISAAVLATAVLGVVAFFAWPAVASAVLGFGVYGLTLGALAGANLIAQVGLVAAVFAVGGFIAGGGLFTAGSNIINSIIKAWEPIYKSPGNPQANPIPQPDLSPQSLKSIAETLSQHKGDIKNPSPLSSVAPATDSGDFLAQVQQKKEKIKRWSEMNKQLINDHSLSDNEYKELEVRANKLGEDILSNRLNQVSQNNQESNQQTEEQHSSGLSNKFKEEYRRTIFPDDSSTIKARFGLEAN</sequence>
<dbReference type="Proteomes" id="UP000054854">
    <property type="component" value="Unassembled WGS sequence"/>
</dbReference>
<keyword evidence="5" id="KW-1185">Reference proteome</keyword>
<evidence type="ECO:0000313" key="4">
    <source>
        <dbReference type="EMBL" id="STX36846.1"/>
    </source>
</evidence>
<organism evidence="4 6">
    <name type="scientific">Legionella cincinnatiensis</name>
    <dbReference type="NCBI Taxonomy" id="28085"/>
    <lineage>
        <taxon>Bacteria</taxon>
        <taxon>Pseudomonadati</taxon>
        <taxon>Pseudomonadota</taxon>
        <taxon>Gammaproteobacteria</taxon>
        <taxon>Legionellales</taxon>
        <taxon>Legionellaceae</taxon>
        <taxon>Legionella</taxon>
    </lineage>
</organism>
<feature type="transmembrane region" description="Helical" evidence="2">
    <location>
        <begin position="105"/>
        <end position="124"/>
    </location>
</feature>
<keyword evidence="2 4" id="KW-0812">Transmembrane</keyword>
<dbReference type="EMBL" id="UGNX01000001">
    <property type="protein sequence ID" value="STX36846.1"/>
    <property type="molecule type" value="Genomic_DNA"/>
</dbReference>
<reference evidence="4 6" key="2">
    <citation type="submission" date="2018-06" db="EMBL/GenBank/DDBJ databases">
        <authorList>
            <consortium name="Pathogen Informatics"/>
            <person name="Doyle S."/>
        </authorList>
    </citation>
    <scope>NUCLEOTIDE SEQUENCE [LARGE SCALE GENOMIC DNA]</scope>
    <source>
        <strain evidence="4 6">NCTC12438</strain>
    </source>
</reference>
<dbReference type="OrthoDB" id="10011356at2"/>
<keyword evidence="2" id="KW-1133">Transmembrane helix</keyword>
<feature type="region of interest" description="Disordered" evidence="1">
    <location>
        <begin position="249"/>
        <end position="274"/>
    </location>
</feature>
<feature type="transmembrane region" description="Helical" evidence="2">
    <location>
        <begin position="52"/>
        <end position="74"/>
    </location>
</feature>
<feature type="compositionally biased region" description="Low complexity" evidence="1">
    <location>
        <begin position="249"/>
        <end position="258"/>
    </location>
</feature>
<dbReference type="Proteomes" id="UP000255316">
    <property type="component" value="Unassembled WGS sequence"/>
</dbReference>
<accession>A0A378INS2</accession>
<evidence type="ECO:0000256" key="2">
    <source>
        <dbReference type="SAM" id="Phobius"/>
    </source>
</evidence>
<proteinExistence type="predicted"/>